<protein>
    <recommendedName>
        <fullName evidence="11">MFS transporter</fullName>
    </recommendedName>
</protein>
<keyword evidence="7 8" id="KW-0472">Membrane</keyword>
<feature type="transmembrane region" description="Helical" evidence="8">
    <location>
        <begin position="90"/>
        <end position="109"/>
    </location>
</feature>
<dbReference type="InterPro" id="IPR036259">
    <property type="entry name" value="MFS_trans_sf"/>
</dbReference>
<feature type="transmembrane region" description="Helical" evidence="8">
    <location>
        <begin position="448"/>
        <end position="467"/>
    </location>
</feature>
<reference evidence="9" key="2">
    <citation type="journal article" date="2023" name="Microbiol Resour">
        <title>Decontamination and Annotation of the Draft Genome Sequence of the Oomycete Lagenidium giganteum ARSEF 373.</title>
        <authorList>
            <person name="Morgan W.R."/>
            <person name="Tartar A."/>
        </authorList>
    </citation>
    <scope>NUCLEOTIDE SEQUENCE</scope>
    <source>
        <strain evidence="9">ARSEF 373</strain>
    </source>
</reference>
<feature type="transmembrane region" description="Helical" evidence="8">
    <location>
        <begin position="416"/>
        <end position="436"/>
    </location>
</feature>
<name>A0AAV2ZAS7_9STRA</name>
<dbReference type="GO" id="GO:0006865">
    <property type="term" value="P:amino acid transport"/>
    <property type="evidence" value="ECO:0007669"/>
    <property type="project" value="UniProtKB-KW"/>
</dbReference>
<evidence type="ECO:0000256" key="6">
    <source>
        <dbReference type="ARBA" id="ARBA00022989"/>
    </source>
</evidence>
<feature type="transmembrane region" description="Helical" evidence="8">
    <location>
        <begin position="332"/>
        <end position="351"/>
    </location>
</feature>
<organism evidence="9 10">
    <name type="scientific">Lagenidium giganteum</name>
    <dbReference type="NCBI Taxonomy" id="4803"/>
    <lineage>
        <taxon>Eukaryota</taxon>
        <taxon>Sar</taxon>
        <taxon>Stramenopiles</taxon>
        <taxon>Oomycota</taxon>
        <taxon>Peronosporomycetes</taxon>
        <taxon>Pythiales</taxon>
        <taxon>Pythiaceae</taxon>
    </lineage>
</organism>
<feature type="transmembrane region" description="Helical" evidence="8">
    <location>
        <begin position="358"/>
        <end position="378"/>
    </location>
</feature>
<feature type="transmembrane region" description="Helical" evidence="8">
    <location>
        <begin position="12"/>
        <end position="32"/>
    </location>
</feature>
<evidence type="ECO:0000256" key="3">
    <source>
        <dbReference type="ARBA" id="ARBA00022448"/>
    </source>
</evidence>
<dbReference type="AlphaFoldDB" id="A0AAV2ZAS7"/>
<evidence type="ECO:0000313" key="9">
    <source>
        <dbReference type="EMBL" id="DBA04073.1"/>
    </source>
</evidence>
<gene>
    <name evidence="9" type="ORF">N0F65_009420</name>
</gene>
<comment type="subcellular location">
    <subcellularLocation>
        <location evidence="1">Membrane</location>
        <topology evidence="1">Multi-pass membrane protein</topology>
    </subcellularLocation>
</comment>
<keyword evidence="3" id="KW-0813">Transport</keyword>
<evidence type="ECO:0000256" key="4">
    <source>
        <dbReference type="ARBA" id="ARBA00022692"/>
    </source>
</evidence>
<keyword evidence="10" id="KW-1185">Reference proteome</keyword>
<accession>A0AAV2ZAS7</accession>
<comment type="caution">
    <text evidence="9">The sequence shown here is derived from an EMBL/GenBank/DDBJ whole genome shotgun (WGS) entry which is preliminary data.</text>
</comment>
<feature type="transmembrane region" description="Helical" evidence="8">
    <location>
        <begin position="149"/>
        <end position="170"/>
    </location>
</feature>
<dbReference type="SUPFAM" id="SSF103473">
    <property type="entry name" value="MFS general substrate transporter"/>
    <property type="match status" value="1"/>
</dbReference>
<keyword evidence="6 8" id="KW-1133">Transmembrane helix</keyword>
<evidence type="ECO:0000313" key="10">
    <source>
        <dbReference type="Proteomes" id="UP001146120"/>
    </source>
</evidence>
<dbReference type="EMBL" id="DAKRPA010000012">
    <property type="protein sequence ID" value="DBA04073.1"/>
    <property type="molecule type" value="Genomic_DNA"/>
</dbReference>
<dbReference type="GO" id="GO:0016020">
    <property type="term" value="C:membrane"/>
    <property type="evidence" value="ECO:0007669"/>
    <property type="project" value="UniProtKB-SubCell"/>
</dbReference>
<evidence type="ECO:0000256" key="1">
    <source>
        <dbReference type="ARBA" id="ARBA00004141"/>
    </source>
</evidence>
<feature type="transmembrane region" description="Helical" evidence="8">
    <location>
        <begin position="384"/>
        <end position="404"/>
    </location>
</feature>
<feature type="transmembrane region" description="Helical" evidence="8">
    <location>
        <begin position="121"/>
        <end position="142"/>
    </location>
</feature>
<reference evidence="9" key="1">
    <citation type="submission" date="2022-11" db="EMBL/GenBank/DDBJ databases">
        <authorList>
            <person name="Morgan W.R."/>
            <person name="Tartar A."/>
        </authorList>
    </citation>
    <scope>NUCLEOTIDE SEQUENCE</scope>
    <source>
        <strain evidence="9">ARSEF 373</strain>
    </source>
</reference>
<comment type="similarity">
    <text evidence="2">Belongs to the SLC43A transporter (TC 2.A.1.44) family.</text>
</comment>
<dbReference type="Proteomes" id="UP001146120">
    <property type="component" value="Unassembled WGS sequence"/>
</dbReference>
<dbReference type="PANTHER" id="PTHR20772:SF2">
    <property type="entry name" value="PROTEIN FMP42"/>
    <property type="match status" value="1"/>
</dbReference>
<sequence>MLLQGIDAKRVALVAVVLVSDIFFTGLVFGWAPLLLMLQEEHQYAELCNGKNQCVEQENRLNLMFALASVAANAGALPIGMFLDYCGPKIAISVAATVEITGLVLMAFADSQTFDVFVPAYVLLAFGGCITMMTSFPASFLIMKYQTAILAAISCLFDGSSVIFLVLYSIRSTFGATRTQLFLGLACVAALVYLVLIVLWHVNEHSLHDAHDATTQAQEMQPLVAHASDDEAKHKAAKQLVRSTSLRYGSLTEEEFAAAHDTEELRALYTSGAVENVLLDAPLKRQILTFEFAFVLLFAATQVLRTTVYIGTTNKLLENYGDAQEGYLYTKVFSFVLPMGFLFVPFIDYVVESKGLTLSLIFTNVIGVIYNAMVLVPSLPLQCLTFFVFTGFRAFLYAVMSAFAAKTFGLKNLGTLVGSIFTVSSIVSLVEYPAVYISNVRFGGDLSVVYWISLLLCVGLFPFTEVYRKRENARHATHEKLLHAMDGGASPAKDHMQGLSYMRSPMMRSPNVKAFVNA</sequence>
<feature type="transmembrane region" description="Helical" evidence="8">
    <location>
        <begin position="182"/>
        <end position="202"/>
    </location>
</feature>
<feature type="transmembrane region" description="Helical" evidence="8">
    <location>
        <begin position="292"/>
        <end position="312"/>
    </location>
</feature>
<keyword evidence="5" id="KW-0029">Amino-acid transport</keyword>
<evidence type="ECO:0000256" key="7">
    <source>
        <dbReference type="ARBA" id="ARBA00023136"/>
    </source>
</evidence>
<feature type="transmembrane region" description="Helical" evidence="8">
    <location>
        <begin position="63"/>
        <end position="83"/>
    </location>
</feature>
<evidence type="ECO:0000256" key="2">
    <source>
        <dbReference type="ARBA" id="ARBA00006595"/>
    </source>
</evidence>
<evidence type="ECO:0000256" key="5">
    <source>
        <dbReference type="ARBA" id="ARBA00022970"/>
    </source>
</evidence>
<keyword evidence="4 8" id="KW-0812">Transmembrane</keyword>
<evidence type="ECO:0008006" key="11">
    <source>
        <dbReference type="Google" id="ProtNLM"/>
    </source>
</evidence>
<dbReference type="PANTHER" id="PTHR20772">
    <property type="entry name" value="PROTEIN FMP42"/>
    <property type="match status" value="1"/>
</dbReference>
<dbReference type="InterPro" id="IPR052599">
    <property type="entry name" value="SLC43A_AATransporter"/>
</dbReference>
<proteinExistence type="inferred from homology"/>
<dbReference type="Gene3D" id="1.20.1250.20">
    <property type="entry name" value="MFS general substrate transporter like domains"/>
    <property type="match status" value="1"/>
</dbReference>
<evidence type="ECO:0000256" key="8">
    <source>
        <dbReference type="SAM" id="Phobius"/>
    </source>
</evidence>